<dbReference type="EMBL" id="JAIWYP010000005">
    <property type="protein sequence ID" value="KAH3820217.1"/>
    <property type="molecule type" value="Genomic_DNA"/>
</dbReference>
<accession>A0A9D4GUK4</accession>
<keyword evidence="1" id="KW-0175">Coiled coil</keyword>
<sequence length="171" mass="19483">MTLILETPDRTRNSKRALSSPDNEHDCEHKCAYQSIMESPLSSQSFEPTISLSEEAIQKMSDTLVATFRVHIETIAENVVTSVIFKLISKLKLIKNENTKLCSENSELKAKLNLLEIKLNAKEQYFRRNLVRISGIKENRDENTDDLVLVLSRKNGSNLTLPELDRTHRVG</sequence>
<evidence type="ECO:0000256" key="1">
    <source>
        <dbReference type="SAM" id="Coils"/>
    </source>
</evidence>
<evidence type="ECO:0000313" key="4">
    <source>
        <dbReference type="Proteomes" id="UP000828390"/>
    </source>
</evidence>
<dbReference type="Proteomes" id="UP000828390">
    <property type="component" value="Unassembled WGS sequence"/>
</dbReference>
<feature type="coiled-coil region" evidence="1">
    <location>
        <begin position="91"/>
        <end position="125"/>
    </location>
</feature>
<reference evidence="3" key="2">
    <citation type="submission" date="2020-11" db="EMBL/GenBank/DDBJ databases">
        <authorList>
            <person name="McCartney M.A."/>
            <person name="Auch B."/>
            <person name="Kono T."/>
            <person name="Mallez S."/>
            <person name="Becker A."/>
            <person name="Gohl D.M."/>
            <person name="Silverstein K.A.T."/>
            <person name="Koren S."/>
            <person name="Bechman K.B."/>
            <person name="Herman A."/>
            <person name="Abrahante J.E."/>
            <person name="Garbe J."/>
        </authorList>
    </citation>
    <scope>NUCLEOTIDE SEQUENCE</scope>
    <source>
        <strain evidence="3">Duluth1</strain>
        <tissue evidence="3">Whole animal</tissue>
    </source>
</reference>
<protein>
    <submittedName>
        <fullName evidence="3">Uncharacterized protein</fullName>
    </submittedName>
</protein>
<organism evidence="3 4">
    <name type="scientific">Dreissena polymorpha</name>
    <name type="common">Zebra mussel</name>
    <name type="synonym">Mytilus polymorpha</name>
    <dbReference type="NCBI Taxonomy" id="45954"/>
    <lineage>
        <taxon>Eukaryota</taxon>
        <taxon>Metazoa</taxon>
        <taxon>Spiralia</taxon>
        <taxon>Lophotrochozoa</taxon>
        <taxon>Mollusca</taxon>
        <taxon>Bivalvia</taxon>
        <taxon>Autobranchia</taxon>
        <taxon>Heteroconchia</taxon>
        <taxon>Euheterodonta</taxon>
        <taxon>Imparidentia</taxon>
        <taxon>Neoheterodontei</taxon>
        <taxon>Myida</taxon>
        <taxon>Dreissenoidea</taxon>
        <taxon>Dreissenidae</taxon>
        <taxon>Dreissena</taxon>
    </lineage>
</organism>
<proteinExistence type="predicted"/>
<gene>
    <name evidence="3" type="ORF">DPMN_121961</name>
</gene>
<keyword evidence="4" id="KW-1185">Reference proteome</keyword>
<evidence type="ECO:0000313" key="3">
    <source>
        <dbReference type="EMBL" id="KAH3820217.1"/>
    </source>
</evidence>
<comment type="caution">
    <text evidence="3">The sequence shown here is derived from an EMBL/GenBank/DDBJ whole genome shotgun (WGS) entry which is preliminary data.</text>
</comment>
<feature type="region of interest" description="Disordered" evidence="2">
    <location>
        <begin position="1"/>
        <end position="24"/>
    </location>
</feature>
<dbReference type="AlphaFoldDB" id="A0A9D4GUK4"/>
<reference evidence="3" key="1">
    <citation type="journal article" date="2019" name="bioRxiv">
        <title>The Genome of the Zebra Mussel, Dreissena polymorpha: A Resource for Invasive Species Research.</title>
        <authorList>
            <person name="McCartney M.A."/>
            <person name="Auch B."/>
            <person name="Kono T."/>
            <person name="Mallez S."/>
            <person name="Zhang Y."/>
            <person name="Obille A."/>
            <person name="Becker A."/>
            <person name="Abrahante J.E."/>
            <person name="Garbe J."/>
            <person name="Badalamenti J.P."/>
            <person name="Herman A."/>
            <person name="Mangelson H."/>
            <person name="Liachko I."/>
            <person name="Sullivan S."/>
            <person name="Sone E.D."/>
            <person name="Koren S."/>
            <person name="Silverstein K.A.T."/>
            <person name="Beckman K.B."/>
            <person name="Gohl D.M."/>
        </authorList>
    </citation>
    <scope>NUCLEOTIDE SEQUENCE</scope>
    <source>
        <strain evidence="3">Duluth1</strain>
        <tissue evidence="3">Whole animal</tissue>
    </source>
</reference>
<name>A0A9D4GUK4_DREPO</name>
<evidence type="ECO:0000256" key="2">
    <source>
        <dbReference type="SAM" id="MobiDB-lite"/>
    </source>
</evidence>